<dbReference type="InterPro" id="IPR004681">
    <property type="entry name" value="TRAP_DctM"/>
</dbReference>
<dbReference type="GO" id="GO:0022857">
    <property type="term" value="F:transmembrane transporter activity"/>
    <property type="evidence" value="ECO:0007669"/>
    <property type="project" value="TreeGrafter"/>
</dbReference>
<evidence type="ECO:0000313" key="9">
    <source>
        <dbReference type="EMBL" id="QQK74705.1"/>
    </source>
</evidence>
<dbReference type="Pfam" id="PF06808">
    <property type="entry name" value="DctM"/>
    <property type="match status" value="1"/>
</dbReference>
<dbReference type="KEGG" id="scia:HUG15_03190"/>
<evidence type="ECO:0000256" key="3">
    <source>
        <dbReference type="ARBA" id="ARBA00022519"/>
    </source>
</evidence>
<dbReference type="Proteomes" id="UP000595823">
    <property type="component" value="Chromosome"/>
</dbReference>
<comment type="subcellular location">
    <subcellularLocation>
        <location evidence="1">Cell inner membrane</location>
        <topology evidence="1">Multi-pass membrane protein</topology>
    </subcellularLocation>
</comment>
<dbReference type="PANTHER" id="PTHR33362:SF5">
    <property type="entry name" value="C4-DICARBOXYLATE TRAP TRANSPORTER LARGE PERMEASE PROTEIN DCTM"/>
    <property type="match status" value="1"/>
</dbReference>
<dbReference type="RefSeq" id="WP_200126966.1">
    <property type="nucleotide sequence ID" value="NZ_CP054705.1"/>
</dbReference>
<feature type="domain" description="TRAP C4-dicarboxylate transport system permease DctM subunit" evidence="8">
    <location>
        <begin position="8"/>
        <end position="415"/>
    </location>
</feature>
<feature type="transmembrane region" description="Helical" evidence="7">
    <location>
        <begin position="134"/>
        <end position="158"/>
    </location>
</feature>
<feature type="transmembrane region" description="Helical" evidence="7">
    <location>
        <begin position="267"/>
        <end position="292"/>
    </location>
</feature>
<proteinExistence type="predicted"/>
<dbReference type="NCBIfam" id="TIGR00786">
    <property type="entry name" value="dctM"/>
    <property type="match status" value="1"/>
</dbReference>
<feature type="transmembrane region" description="Helical" evidence="7">
    <location>
        <begin position="239"/>
        <end position="255"/>
    </location>
</feature>
<evidence type="ECO:0000256" key="6">
    <source>
        <dbReference type="ARBA" id="ARBA00023136"/>
    </source>
</evidence>
<keyword evidence="6 7" id="KW-0472">Membrane</keyword>
<feature type="transmembrane region" description="Helical" evidence="7">
    <location>
        <begin position="170"/>
        <end position="194"/>
    </location>
</feature>
<evidence type="ECO:0000259" key="8">
    <source>
        <dbReference type="Pfam" id="PF06808"/>
    </source>
</evidence>
<dbReference type="PIRSF" id="PIRSF006066">
    <property type="entry name" value="HI0050"/>
    <property type="match status" value="1"/>
</dbReference>
<gene>
    <name evidence="9" type="ORF">HUG15_03190</name>
</gene>
<feature type="transmembrane region" description="Helical" evidence="7">
    <location>
        <begin position="46"/>
        <end position="67"/>
    </location>
</feature>
<feature type="transmembrane region" description="Helical" evidence="7">
    <location>
        <begin position="395"/>
        <end position="419"/>
    </location>
</feature>
<dbReference type="GO" id="GO:0005886">
    <property type="term" value="C:plasma membrane"/>
    <property type="evidence" value="ECO:0007669"/>
    <property type="project" value="UniProtKB-SubCell"/>
</dbReference>
<feature type="transmembrane region" description="Helical" evidence="7">
    <location>
        <begin position="312"/>
        <end position="342"/>
    </location>
</feature>
<accession>A0A7T7CAC1</accession>
<evidence type="ECO:0000256" key="2">
    <source>
        <dbReference type="ARBA" id="ARBA00022475"/>
    </source>
</evidence>
<feature type="transmembrane region" description="Helical" evidence="7">
    <location>
        <begin position="101"/>
        <end position="122"/>
    </location>
</feature>
<organism evidence="9 10">
    <name type="scientific">Salicibibacter cibarius</name>
    <dbReference type="NCBI Taxonomy" id="2743000"/>
    <lineage>
        <taxon>Bacteria</taxon>
        <taxon>Bacillati</taxon>
        <taxon>Bacillota</taxon>
        <taxon>Bacilli</taxon>
        <taxon>Bacillales</taxon>
        <taxon>Bacillaceae</taxon>
        <taxon>Salicibibacter</taxon>
    </lineage>
</organism>
<dbReference type="InterPro" id="IPR010656">
    <property type="entry name" value="DctM"/>
</dbReference>
<reference evidence="9 10" key="1">
    <citation type="submission" date="2020-06" db="EMBL/GenBank/DDBJ databases">
        <title>Genomic analysis of Salicibibacter sp. NKC5-3.</title>
        <authorList>
            <person name="Oh Y.J."/>
        </authorList>
    </citation>
    <scope>NUCLEOTIDE SEQUENCE [LARGE SCALE GENOMIC DNA]</scope>
    <source>
        <strain evidence="9 10">NKC5-3</strain>
    </source>
</reference>
<feature type="transmembrane region" description="Helical" evidence="7">
    <location>
        <begin position="354"/>
        <end position="375"/>
    </location>
</feature>
<dbReference type="EMBL" id="CP054705">
    <property type="protein sequence ID" value="QQK74705.1"/>
    <property type="molecule type" value="Genomic_DNA"/>
</dbReference>
<name>A0A7T7CAC1_9BACI</name>
<feature type="transmembrane region" description="Helical" evidence="7">
    <location>
        <begin position="215"/>
        <end position="233"/>
    </location>
</feature>
<dbReference type="AlphaFoldDB" id="A0A7T7CAC1"/>
<keyword evidence="10" id="KW-1185">Reference proteome</keyword>
<protein>
    <submittedName>
        <fullName evidence="9">TRAP transporter large permease</fullName>
    </submittedName>
</protein>
<sequence length="425" mass="45462">MILTLIFLALLMLFIGVPIFIALALSTFIVIIIFTDFSPLIIIQQLFGGIDQFVLMALPFFILAAYAMDVGGLSDRIIRFTKALVSHINGGVAMVTQSASMFFGALSGSSPATVVAIGKIMYPEMLRQGYSKSFSSGLIVQSGSLSLIFPPSITLILYASATGTSVGDLFMAGIGAGVVFGISMLSFIYFYSRIKGYPKNQRATWKELIKATRDALWAIAIPIIILGGIFSGIFTPTEAAGVAAIYSILIGMFVYREITLRKLYEVCLSTAITSAQVMILIAAASGLGWLLTVGQVPQMLASFLTENFSTTLAFLIVLNVILLLIGMFVDSTVALIVIAPLVLPGALALGVDPIHLGIIMVVNLAIGTFTPPFGLNIFVGQSITNLGIHEMVPGIIRFIIVALIILLIITFVPSISTFLPELMHS</sequence>
<evidence type="ECO:0000256" key="5">
    <source>
        <dbReference type="ARBA" id="ARBA00022989"/>
    </source>
</evidence>
<evidence type="ECO:0000313" key="10">
    <source>
        <dbReference type="Proteomes" id="UP000595823"/>
    </source>
</evidence>
<feature type="transmembrane region" description="Helical" evidence="7">
    <location>
        <begin position="6"/>
        <end position="34"/>
    </location>
</feature>
<evidence type="ECO:0000256" key="1">
    <source>
        <dbReference type="ARBA" id="ARBA00004429"/>
    </source>
</evidence>
<dbReference type="PANTHER" id="PTHR33362">
    <property type="entry name" value="SIALIC ACID TRAP TRANSPORTER PERMEASE PROTEIN SIAT-RELATED"/>
    <property type="match status" value="1"/>
</dbReference>
<keyword evidence="3" id="KW-0997">Cell inner membrane</keyword>
<keyword evidence="2" id="KW-1003">Cell membrane</keyword>
<evidence type="ECO:0000256" key="4">
    <source>
        <dbReference type="ARBA" id="ARBA00022692"/>
    </source>
</evidence>
<evidence type="ECO:0000256" key="7">
    <source>
        <dbReference type="SAM" id="Phobius"/>
    </source>
</evidence>
<keyword evidence="4 7" id="KW-0812">Transmembrane</keyword>
<keyword evidence="5 7" id="KW-1133">Transmembrane helix</keyword>